<name>U9U6W2_RHIID</name>
<accession>U9U6W2</accession>
<proteinExistence type="predicted"/>
<dbReference type="SUPFAM" id="SSF56112">
    <property type="entry name" value="Protein kinase-like (PK-like)"/>
    <property type="match status" value="1"/>
</dbReference>
<evidence type="ECO:0008006" key="2">
    <source>
        <dbReference type="Google" id="ProtNLM"/>
    </source>
</evidence>
<dbReference type="Gene3D" id="3.30.200.20">
    <property type="entry name" value="Phosphorylase Kinase, domain 1"/>
    <property type="match status" value="1"/>
</dbReference>
<dbReference type="InterPro" id="IPR011009">
    <property type="entry name" value="Kinase-like_dom_sf"/>
</dbReference>
<gene>
    <name evidence="1" type="ORF">GLOINDRAFT_94589</name>
</gene>
<dbReference type="HOGENOM" id="CLU_1826311_0_0_1"/>
<evidence type="ECO:0000313" key="1">
    <source>
        <dbReference type="EMBL" id="ESA16149.1"/>
    </source>
</evidence>
<protein>
    <recommendedName>
        <fullName evidence="2">Protein kinase domain-containing protein</fullName>
    </recommendedName>
</protein>
<organism evidence="1">
    <name type="scientific">Rhizophagus irregularis (strain DAOM 181602 / DAOM 197198 / MUCL 43194)</name>
    <name type="common">Arbuscular mycorrhizal fungus</name>
    <name type="synonym">Glomus intraradices</name>
    <dbReference type="NCBI Taxonomy" id="747089"/>
    <lineage>
        <taxon>Eukaryota</taxon>
        <taxon>Fungi</taxon>
        <taxon>Fungi incertae sedis</taxon>
        <taxon>Mucoromycota</taxon>
        <taxon>Glomeromycotina</taxon>
        <taxon>Glomeromycetes</taxon>
        <taxon>Glomerales</taxon>
        <taxon>Glomeraceae</taxon>
        <taxon>Rhizophagus</taxon>
    </lineage>
</organism>
<dbReference type="AlphaFoldDB" id="U9U6W2"/>
<dbReference type="EMBL" id="KI281284">
    <property type="protein sequence ID" value="ESA16149.1"/>
    <property type="molecule type" value="Genomic_DNA"/>
</dbReference>
<sequence length="141" mass="16074">MDNNDKALSAKEAEALADCASITQSRVSKKNIGSLSLLLLPNFNILYLDPIIIGSVQNPNLSDLLLNVEKLDEGVFGIIYKAIYEDYGVVLKHLNYFNNSNESLNEFLNELKHYKECLRKFEFINLYGFTKNPDTLKYMNT</sequence>
<reference evidence="1" key="1">
    <citation type="submission" date="2013-07" db="EMBL/GenBank/DDBJ databases">
        <title>The genome of an arbuscular mycorrhizal fungus provides insights into the evolution of the oldest plant symbiosis.</title>
        <authorList>
            <consortium name="DOE Joint Genome Institute"/>
            <person name="Tisserant E."/>
            <person name="Malbreil M."/>
            <person name="Kuo A."/>
            <person name="Kohler A."/>
            <person name="Symeonidi A."/>
            <person name="Balestrini R."/>
            <person name="Charron P."/>
            <person name="Duensing N."/>
            <person name="Frei-dit-Frey N."/>
            <person name="Gianinazzi-Pearson V."/>
            <person name="Gilbert B."/>
            <person name="Handa Y."/>
            <person name="Hijri M."/>
            <person name="Kaul R."/>
            <person name="Kawaguchi M."/>
            <person name="Krajinski F."/>
            <person name="Lammers P."/>
            <person name="Lapierre D."/>
            <person name="Masclaux F.G."/>
            <person name="Murat C."/>
            <person name="Morin E."/>
            <person name="Ndikumana S."/>
            <person name="Pagni M."/>
            <person name="Petitpierre D."/>
            <person name="Requena N."/>
            <person name="Rosikiewicz P."/>
            <person name="Riley R."/>
            <person name="Saito K."/>
            <person name="San Clemente H."/>
            <person name="Shapiro H."/>
            <person name="van Tuinen D."/>
            <person name="Becard G."/>
            <person name="Bonfante P."/>
            <person name="Paszkowski U."/>
            <person name="Shachar-Hill Y."/>
            <person name="Young J.P."/>
            <person name="Sanders I.R."/>
            <person name="Henrissat B."/>
            <person name="Rensing S.A."/>
            <person name="Grigoriev I.V."/>
            <person name="Corradi N."/>
            <person name="Roux C."/>
            <person name="Martin F."/>
        </authorList>
    </citation>
    <scope>NUCLEOTIDE SEQUENCE</scope>
    <source>
        <strain evidence="1">DAOM 197198</strain>
    </source>
</reference>